<name>A0ABP9QGU3_9RHOO</name>
<organism evidence="1 2">
    <name type="scientific">Viridibacterium curvum</name>
    <dbReference type="NCBI Taxonomy" id="1101404"/>
    <lineage>
        <taxon>Bacteria</taxon>
        <taxon>Pseudomonadati</taxon>
        <taxon>Pseudomonadota</taxon>
        <taxon>Betaproteobacteria</taxon>
        <taxon>Rhodocyclales</taxon>
        <taxon>Rhodocyclaceae</taxon>
        <taxon>Viridibacterium</taxon>
    </lineage>
</organism>
<dbReference type="PANTHER" id="PTHR11773:SF1">
    <property type="entry name" value="GLYCINE DEHYDROGENASE (DECARBOXYLATING), MITOCHONDRIAL"/>
    <property type="match status" value="1"/>
</dbReference>
<gene>
    <name evidence="1" type="ORF">GCM10025770_11060</name>
</gene>
<reference evidence="2" key="1">
    <citation type="journal article" date="2019" name="Int. J. Syst. Evol. Microbiol.">
        <title>The Global Catalogue of Microorganisms (GCM) 10K type strain sequencing project: providing services to taxonomists for standard genome sequencing and annotation.</title>
        <authorList>
            <consortium name="The Broad Institute Genomics Platform"/>
            <consortium name="The Broad Institute Genome Sequencing Center for Infectious Disease"/>
            <person name="Wu L."/>
            <person name="Ma J."/>
        </authorList>
    </citation>
    <scope>NUCLEOTIDE SEQUENCE [LARGE SCALE GENOMIC DNA]</scope>
    <source>
        <strain evidence="2">JCM 18715</strain>
    </source>
</reference>
<evidence type="ECO:0000313" key="2">
    <source>
        <dbReference type="Proteomes" id="UP001500547"/>
    </source>
</evidence>
<sequence>MRPSHTQADVISREWGPPLGRDEAVFPLPWVRENKFWPSVNRIDDVYGDRNLLCACVPMEEYGS</sequence>
<accession>A0ABP9QGU3</accession>
<dbReference type="EMBL" id="BAABLD010000005">
    <property type="protein sequence ID" value="GAA5161603.1"/>
    <property type="molecule type" value="Genomic_DNA"/>
</dbReference>
<evidence type="ECO:0008006" key="3">
    <source>
        <dbReference type="Google" id="ProtNLM"/>
    </source>
</evidence>
<dbReference type="Proteomes" id="UP001500547">
    <property type="component" value="Unassembled WGS sequence"/>
</dbReference>
<dbReference type="InterPro" id="IPR020581">
    <property type="entry name" value="GDC_P"/>
</dbReference>
<keyword evidence="2" id="KW-1185">Reference proteome</keyword>
<protein>
    <recommendedName>
        <fullName evidence="3">Glycine dehydrogenase</fullName>
    </recommendedName>
</protein>
<evidence type="ECO:0000313" key="1">
    <source>
        <dbReference type="EMBL" id="GAA5161603.1"/>
    </source>
</evidence>
<comment type="caution">
    <text evidence="1">The sequence shown here is derived from an EMBL/GenBank/DDBJ whole genome shotgun (WGS) entry which is preliminary data.</text>
</comment>
<dbReference type="PANTHER" id="PTHR11773">
    <property type="entry name" value="GLYCINE DEHYDROGENASE, DECARBOXYLATING"/>
    <property type="match status" value="1"/>
</dbReference>
<proteinExistence type="predicted"/>